<dbReference type="Proteomes" id="UP000321577">
    <property type="component" value="Unassembled WGS sequence"/>
</dbReference>
<accession>A0A512M9S2</accession>
<protein>
    <submittedName>
        <fullName evidence="1">Uncharacterized protein</fullName>
    </submittedName>
</protein>
<dbReference type="AlphaFoldDB" id="A0A512M9S2"/>
<organism evidence="1 2">
    <name type="scientific">Brevifollis gellanilyticus</name>
    <dbReference type="NCBI Taxonomy" id="748831"/>
    <lineage>
        <taxon>Bacteria</taxon>
        <taxon>Pseudomonadati</taxon>
        <taxon>Verrucomicrobiota</taxon>
        <taxon>Verrucomicrobiia</taxon>
        <taxon>Verrucomicrobiales</taxon>
        <taxon>Verrucomicrobiaceae</taxon>
    </lineage>
</organism>
<name>A0A512M9S2_9BACT</name>
<keyword evidence="2" id="KW-1185">Reference proteome</keyword>
<comment type="caution">
    <text evidence="1">The sequence shown here is derived from an EMBL/GenBank/DDBJ whole genome shotgun (WGS) entry which is preliminary data.</text>
</comment>
<evidence type="ECO:0000313" key="1">
    <source>
        <dbReference type="EMBL" id="GEP43071.1"/>
    </source>
</evidence>
<sequence length="167" mass="19657">MGEFYRKIAWERDNDMYHIRASYGYHLLKKPQETVVVETSRLEPLDVLRTKEHHFIHRHPDAIRSASGAREAQVQLPGWNIIVFDYQDEFPEYEEEMRFQPVRTLMATKTFHGRTAILEATCFSGSWSTGFLYETGHFARFIFPHSTSWDGFTQNSIIRDHSGHPHK</sequence>
<dbReference type="EMBL" id="BKAG01000014">
    <property type="protein sequence ID" value="GEP43071.1"/>
    <property type="molecule type" value="Genomic_DNA"/>
</dbReference>
<gene>
    <name evidence="1" type="ORF">BGE01nite_23620</name>
</gene>
<evidence type="ECO:0000313" key="2">
    <source>
        <dbReference type="Proteomes" id="UP000321577"/>
    </source>
</evidence>
<reference evidence="1 2" key="1">
    <citation type="submission" date="2019-07" db="EMBL/GenBank/DDBJ databases">
        <title>Whole genome shotgun sequence of Brevifollis gellanilyticus NBRC 108608.</title>
        <authorList>
            <person name="Hosoyama A."/>
            <person name="Uohara A."/>
            <person name="Ohji S."/>
            <person name="Ichikawa N."/>
        </authorList>
    </citation>
    <scope>NUCLEOTIDE SEQUENCE [LARGE SCALE GENOMIC DNA]</scope>
    <source>
        <strain evidence="1 2">NBRC 108608</strain>
    </source>
</reference>
<proteinExistence type="predicted"/>